<dbReference type="EMBL" id="JABBWD010000047">
    <property type="protein sequence ID" value="KAG1773618.1"/>
    <property type="molecule type" value="Genomic_DNA"/>
</dbReference>
<dbReference type="PROSITE" id="PS50294">
    <property type="entry name" value="WD_REPEATS_REGION"/>
    <property type="match status" value="2"/>
</dbReference>
<comment type="caution">
    <text evidence="7">The sequence shown here is derived from an EMBL/GenBank/DDBJ whole genome shotgun (WGS) entry which is preliminary data.</text>
</comment>
<keyword evidence="8" id="KW-1185">Reference proteome</keyword>
<dbReference type="SMART" id="SM00320">
    <property type="entry name" value="WD40"/>
    <property type="match status" value="6"/>
</dbReference>
<dbReference type="InterPro" id="IPR036322">
    <property type="entry name" value="WD40_repeat_dom_sf"/>
</dbReference>
<dbReference type="InterPro" id="IPR039241">
    <property type="entry name" value="Rrp9-like"/>
</dbReference>
<evidence type="ECO:0000313" key="8">
    <source>
        <dbReference type="Proteomes" id="UP000714275"/>
    </source>
</evidence>
<dbReference type="PROSITE" id="PS00678">
    <property type="entry name" value="WD_REPEATS_1"/>
    <property type="match status" value="1"/>
</dbReference>
<evidence type="ECO:0000256" key="2">
    <source>
        <dbReference type="ARBA" id="ARBA00022574"/>
    </source>
</evidence>
<protein>
    <submittedName>
        <fullName evidence="7">WD40 repeat-like protein</fullName>
    </submittedName>
</protein>
<dbReference type="PROSITE" id="PS50082">
    <property type="entry name" value="WD_REPEATS_2"/>
    <property type="match status" value="4"/>
</dbReference>
<dbReference type="PANTHER" id="PTHR19865:SF0">
    <property type="entry name" value="U3 SMALL NUCLEOLAR RNA-INTERACTING PROTEIN 2"/>
    <property type="match status" value="1"/>
</dbReference>
<dbReference type="SUPFAM" id="SSF50978">
    <property type="entry name" value="WD40 repeat-like"/>
    <property type="match status" value="1"/>
</dbReference>
<evidence type="ECO:0000256" key="3">
    <source>
        <dbReference type="ARBA" id="ARBA00022737"/>
    </source>
</evidence>
<dbReference type="Pfam" id="PF00400">
    <property type="entry name" value="WD40"/>
    <property type="match status" value="5"/>
</dbReference>
<dbReference type="InterPro" id="IPR020472">
    <property type="entry name" value="WD40_PAC1"/>
</dbReference>
<dbReference type="Proteomes" id="UP000714275">
    <property type="component" value="Unassembled WGS sequence"/>
</dbReference>
<dbReference type="OrthoDB" id="189968at2759"/>
<keyword evidence="3" id="KW-0677">Repeat</keyword>
<keyword evidence="2 5" id="KW-0853">WD repeat</keyword>
<evidence type="ECO:0000256" key="4">
    <source>
        <dbReference type="ARBA" id="ARBA00023242"/>
    </source>
</evidence>
<dbReference type="InterPro" id="IPR001680">
    <property type="entry name" value="WD40_rpt"/>
</dbReference>
<reference evidence="7" key="1">
    <citation type="journal article" date="2020" name="New Phytol.">
        <title>Comparative genomics reveals dynamic genome evolution in host specialist ectomycorrhizal fungi.</title>
        <authorList>
            <person name="Lofgren L.A."/>
            <person name="Nguyen N.H."/>
            <person name="Vilgalys R."/>
            <person name="Ruytinx J."/>
            <person name="Liao H.L."/>
            <person name="Branco S."/>
            <person name="Kuo A."/>
            <person name="LaButti K."/>
            <person name="Lipzen A."/>
            <person name="Andreopoulos W."/>
            <person name="Pangilinan J."/>
            <person name="Riley R."/>
            <person name="Hundley H."/>
            <person name="Na H."/>
            <person name="Barry K."/>
            <person name="Grigoriev I.V."/>
            <person name="Stajich J.E."/>
            <person name="Kennedy P.G."/>
        </authorList>
    </citation>
    <scope>NUCLEOTIDE SEQUENCE</scope>
    <source>
        <strain evidence="7">DOB743</strain>
    </source>
</reference>
<dbReference type="GO" id="GO:0032040">
    <property type="term" value="C:small-subunit processome"/>
    <property type="evidence" value="ECO:0007669"/>
    <property type="project" value="TreeGrafter"/>
</dbReference>
<sequence length="581" mass="64289">MHIGQLNLQDKIMPDSFFASTKTRKRKRSVSTAEGARGAKKILRKGKSSSQDTKLTHASARRGGAADEELNSDKTDSEGGGIDDIDLRADVQPETSGDEDEQETPAEKRLRLAKLYLESVKDGLAEGEFDAAEIDRELISERLRQDVLEHSGKVHLFVADFYDFTSTSPLRCRGHRFSVTSAVASDDVQFLYTSGKEGTINKWSLQSGKKIATFYKQRVSKGKEKALPQDIQGHTDEILSLAVSSDGRYLASGSKDRRVGIWDVEKDEWVKGFGGHKDSVSSVAFRKGTQQLYTGSFDRTIKLFDLSAMGYIETLFGHQDTILCLDALRGETAVTAGARDRTIRFWKIADESQLVFRGGGKSAIRELLEGGAFEGHEDEEHMNGVEVDGPKSNKGKEKMKERKYAEGSMECVAMIDETTFVSGGDTGSICLWNTQKKKPVYTQTLCHGFHEVQSSTEGLVRTPRWITAVASLRYSDMFVSGSWDGDVRFWKLDQKLRSFSLVGSIPAPGVVNSLQLLALPKGALDNASWREKEQRPPTKSPVQPALLVVGLGQEHRLGRWLSVKGEGVTNATIVHIIYPRT</sequence>
<organism evidence="7 8">
    <name type="scientific">Suillus placidus</name>
    <dbReference type="NCBI Taxonomy" id="48579"/>
    <lineage>
        <taxon>Eukaryota</taxon>
        <taxon>Fungi</taxon>
        <taxon>Dikarya</taxon>
        <taxon>Basidiomycota</taxon>
        <taxon>Agaricomycotina</taxon>
        <taxon>Agaricomycetes</taxon>
        <taxon>Agaricomycetidae</taxon>
        <taxon>Boletales</taxon>
        <taxon>Suillineae</taxon>
        <taxon>Suillaceae</taxon>
        <taxon>Suillus</taxon>
    </lineage>
</organism>
<feature type="repeat" description="WD" evidence="5">
    <location>
        <begin position="315"/>
        <end position="356"/>
    </location>
</feature>
<evidence type="ECO:0000256" key="5">
    <source>
        <dbReference type="PROSITE-ProRule" id="PRU00221"/>
    </source>
</evidence>
<feature type="repeat" description="WD" evidence="5">
    <location>
        <begin position="172"/>
        <end position="213"/>
    </location>
</feature>
<feature type="repeat" description="WD" evidence="5">
    <location>
        <begin position="231"/>
        <end position="272"/>
    </location>
</feature>
<keyword evidence="4" id="KW-0539">Nucleus</keyword>
<dbReference type="FunFam" id="2.130.10.10:FF:000899">
    <property type="entry name" value="Chromosome 15, whole genome shotgun sequence"/>
    <property type="match status" value="1"/>
</dbReference>
<evidence type="ECO:0000256" key="6">
    <source>
        <dbReference type="SAM" id="MobiDB-lite"/>
    </source>
</evidence>
<feature type="compositionally biased region" description="Basic residues" evidence="6">
    <location>
        <begin position="38"/>
        <end position="47"/>
    </location>
</feature>
<evidence type="ECO:0000313" key="7">
    <source>
        <dbReference type="EMBL" id="KAG1773618.1"/>
    </source>
</evidence>
<accession>A0A9P6ZPB7</accession>
<dbReference type="PANTHER" id="PTHR19865">
    <property type="entry name" value="U3 SMALL NUCLEOLAR RNA INTERACTING PROTEIN 2"/>
    <property type="match status" value="1"/>
</dbReference>
<dbReference type="AlphaFoldDB" id="A0A9P6ZPB7"/>
<evidence type="ECO:0000256" key="1">
    <source>
        <dbReference type="ARBA" id="ARBA00004123"/>
    </source>
</evidence>
<dbReference type="GO" id="GO:0034511">
    <property type="term" value="F:U3 snoRNA binding"/>
    <property type="evidence" value="ECO:0007669"/>
    <property type="project" value="InterPro"/>
</dbReference>
<dbReference type="CDD" id="cd00200">
    <property type="entry name" value="WD40"/>
    <property type="match status" value="1"/>
</dbReference>
<dbReference type="PRINTS" id="PR00320">
    <property type="entry name" value="GPROTEINBRPT"/>
</dbReference>
<feature type="region of interest" description="Disordered" evidence="6">
    <location>
        <begin position="1"/>
        <end position="107"/>
    </location>
</feature>
<dbReference type="Gene3D" id="2.130.10.10">
    <property type="entry name" value="YVTN repeat-like/Quinoprotein amine dehydrogenase"/>
    <property type="match status" value="2"/>
</dbReference>
<proteinExistence type="predicted"/>
<comment type="subcellular location">
    <subcellularLocation>
        <location evidence="1">Nucleus</location>
    </subcellularLocation>
</comment>
<gene>
    <name evidence="7" type="ORF">EV702DRAFT_1129332</name>
</gene>
<name>A0A9P6ZPB7_9AGAM</name>
<dbReference type="InterPro" id="IPR019775">
    <property type="entry name" value="WD40_repeat_CS"/>
</dbReference>
<feature type="repeat" description="WD" evidence="5">
    <location>
        <begin position="273"/>
        <end position="314"/>
    </location>
</feature>
<dbReference type="InterPro" id="IPR015943">
    <property type="entry name" value="WD40/YVTN_repeat-like_dom_sf"/>
</dbReference>